<name>A0A4Q4N0K8_ALTAL</name>
<accession>A0A4Q4N0K8</accession>
<comment type="caution">
    <text evidence="2">The sequence shown here is derived from an EMBL/GenBank/DDBJ whole genome shotgun (WGS) entry which is preliminary data.</text>
</comment>
<evidence type="ECO:0000313" key="2">
    <source>
        <dbReference type="EMBL" id="RYN66134.1"/>
    </source>
</evidence>
<gene>
    <name evidence="2" type="ORF">AA0117_g11913</name>
</gene>
<reference evidence="3" key="1">
    <citation type="journal article" date="2019" name="bioRxiv">
        <title>Genomics, evolutionary history and diagnostics of the Alternaria alternata species group including apple and Asian pear pathotypes.</title>
        <authorList>
            <person name="Armitage A.D."/>
            <person name="Cockerton H.M."/>
            <person name="Sreenivasaprasad S."/>
            <person name="Woodhall J.W."/>
            <person name="Lane C.R."/>
            <person name="Harrison R.J."/>
            <person name="Clarkson J.P."/>
        </authorList>
    </citation>
    <scope>NUCLEOTIDE SEQUENCE [LARGE SCALE GENOMIC DNA]</scope>
    <source>
        <strain evidence="3">FERA 1177</strain>
    </source>
</reference>
<feature type="signal peptide" evidence="1">
    <location>
        <begin position="1"/>
        <end position="23"/>
    </location>
</feature>
<sequence>MRSTTILSVAITALSFFATTTSAWCDVKKFLEDCCLRDDKARHDQGNGFADGDFCNAEILKTCDADCCSMSTGLGIGCPK</sequence>
<proteinExistence type="predicted"/>
<evidence type="ECO:0000313" key="3">
    <source>
        <dbReference type="Proteomes" id="UP000291422"/>
    </source>
</evidence>
<protein>
    <submittedName>
        <fullName evidence="2">Uncharacterized protein</fullName>
    </submittedName>
</protein>
<organism evidence="2 3">
    <name type="scientific">Alternaria alternata</name>
    <name type="common">Alternaria rot fungus</name>
    <name type="synonym">Torula alternata</name>
    <dbReference type="NCBI Taxonomy" id="5599"/>
    <lineage>
        <taxon>Eukaryota</taxon>
        <taxon>Fungi</taxon>
        <taxon>Dikarya</taxon>
        <taxon>Ascomycota</taxon>
        <taxon>Pezizomycotina</taxon>
        <taxon>Dothideomycetes</taxon>
        <taxon>Pleosporomycetidae</taxon>
        <taxon>Pleosporales</taxon>
        <taxon>Pleosporineae</taxon>
        <taxon>Pleosporaceae</taxon>
        <taxon>Alternaria</taxon>
        <taxon>Alternaria sect. Alternaria</taxon>
        <taxon>Alternaria alternata complex</taxon>
    </lineage>
</organism>
<feature type="chain" id="PRO_5020220938" evidence="1">
    <location>
        <begin position="24"/>
        <end position="80"/>
    </location>
</feature>
<dbReference type="Proteomes" id="UP000291422">
    <property type="component" value="Unassembled WGS sequence"/>
</dbReference>
<dbReference type="EMBL" id="PDXD01000060">
    <property type="protein sequence ID" value="RYN66134.1"/>
    <property type="molecule type" value="Genomic_DNA"/>
</dbReference>
<dbReference type="AlphaFoldDB" id="A0A4Q4N0K8"/>
<keyword evidence="1" id="KW-0732">Signal</keyword>
<evidence type="ECO:0000256" key="1">
    <source>
        <dbReference type="SAM" id="SignalP"/>
    </source>
</evidence>